<reference evidence="1" key="1">
    <citation type="submission" date="2021-02" db="EMBL/GenBank/DDBJ databases">
        <authorList>
            <person name="Dougan E. K."/>
            <person name="Rhodes N."/>
            <person name="Thang M."/>
            <person name="Chan C."/>
        </authorList>
    </citation>
    <scope>NUCLEOTIDE SEQUENCE</scope>
</reference>
<name>A0A813H0V3_POLGL</name>
<dbReference type="Proteomes" id="UP000654075">
    <property type="component" value="Unassembled WGS sequence"/>
</dbReference>
<dbReference type="EMBL" id="CAJNNV010030081">
    <property type="protein sequence ID" value="CAE8631272.1"/>
    <property type="molecule type" value="Genomic_DNA"/>
</dbReference>
<organism evidence="1 2">
    <name type="scientific">Polarella glacialis</name>
    <name type="common">Dinoflagellate</name>
    <dbReference type="NCBI Taxonomy" id="89957"/>
    <lineage>
        <taxon>Eukaryota</taxon>
        <taxon>Sar</taxon>
        <taxon>Alveolata</taxon>
        <taxon>Dinophyceae</taxon>
        <taxon>Suessiales</taxon>
        <taxon>Suessiaceae</taxon>
        <taxon>Polarella</taxon>
    </lineage>
</organism>
<protein>
    <submittedName>
        <fullName evidence="1">Uncharacterized protein</fullName>
    </submittedName>
</protein>
<comment type="caution">
    <text evidence="1">The sequence shown here is derived from an EMBL/GenBank/DDBJ whole genome shotgun (WGS) entry which is preliminary data.</text>
</comment>
<dbReference type="SUPFAM" id="SSF75632">
    <property type="entry name" value="Cullin homology domain"/>
    <property type="match status" value="1"/>
</dbReference>
<evidence type="ECO:0000313" key="1">
    <source>
        <dbReference type="EMBL" id="CAE8631272.1"/>
    </source>
</evidence>
<feature type="non-terminal residue" evidence="1">
    <location>
        <position position="452"/>
    </location>
</feature>
<proteinExistence type="predicted"/>
<sequence length="452" mass="47896">DVSRTPCVEATAEALARAVHHEATASSRSHLEAAPSSDSEVAWPGRLGFLLLLFHLLSDTSGAPLTAQARLLALRSLWAPVLTCDAQRRADSARLEDQLLEFLRRECGYGNGILRHVSDLRLACEAGLGAEKSGDEAGVSFCATACNQVGAASLDLKAASDGGPLFGSTLPALFGASAAVLSQRAQWADAYTARFPHRRLSWRPLLGAARLLWRHEKGLTEIVASELQAHLLLVLSSRQEVLEEELQGALLAWEGVDAKSAAAAELLSHWMQALNQLCSAETGPLERIGVTRSSSACCNDAATPTSWAITARVSPVSGTEDLLELDLVDLLGLRPLGPGAASGAVSGCEVGSVEARAPAVDAALVRLLKRWRVLSLSELLANLSTYPTSLDLPQECQPPSESFRAARTAAGAEAKSRLRSLCDRGILRGEGPDGKDLPAGELALGARFFYED</sequence>
<dbReference type="InterPro" id="IPR036317">
    <property type="entry name" value="Cullin_homology_sf"/>
</dbReference>
<accession>A0A813H0V3</accession>
<keyword evidence="2" id="KW-1185">Reference proteome</keyword>
<evidence type="ECO:0000313" key="2">
    <source>
        <dbReference type="Proteomes" id="UP000654075"/>
    </source>
</evidence>
<dbReference type="AlphaFoldDB" id="A0A813H0V3"/>
<gene>
    <name evidence="1" type="ORF">PGLA1383_LOCUS47398</name>
</gene>